<comment type="subcellular location">
    <subcellularLocation>
        <location evidence="1">Membrane</location>
        <topology evidence="1">Multi-pass membrane protein</topology>
    </subcellularLocation>
</comment>
<feature type="transmembrane region" description="Helical" evidence="7">
    <location>
        <begin position="156"/>
        <end position="178"/>
    </location>
</feature>
<feature type="transmembrane region" description="Helical" evidence="7">
    <location>
        <begin position="97"/>
        <end position="115"/>
    </location>
</feature>
<comment type="caution">
    <text evidence="8">The sequence shown here is derived from an EMBL/GenBank/DDBJ whole genome shotgun (WGS) entry which is preliminary data.</text>
</comment>
<dbReference type="GO" id="GO:0010256">
    <property type="term" value="P:endomembrane system organization"/>
    <property type="evidence" value="ECO:0007669"/>
    <property type="project" value="TreeGrafter"/>
</dbReference>
<dbReference type="PANTHER" id="PTHR31621:SF1">
    <property type="entry name" value="PROTEIN DMP5"/>
    <property type="match status" value="1"/>
</dbReference>
<feature type="transmembrane region" description="Helical" evidence="7">
    <location>
        <begin position="66"/>
        <end position="85"/>
    </location>
</feature>
<feature type="region of interest" description="Disordered" evidence="6">
    <location>
        <begin position="1"/>
        <end position="35"/>
    </location>
</feature>
<feature type="transmembrane region" description="Helical" evidence="7">
    <location>
        <begin position="198"/>
        <end position="217"/>
    </location>
</feature>
<evidence type="ECO:0000256" key="6">
    <source>
        <dbReference type="SAM" id="MobiDB-lite"/>
    </source>
</evidence>
<keyword evidence="3 7" id="KW-0812">Transmembrane</keyword>
<evidence type="ECO:0000256" key="5">
    <source>
        <dbReference type="ARBA" id="ARBA00023136"/>
    </source>
</evidence>
<dbReference type="AlphaFoldDB" id="A0AAD3XJE0"/>
<dbReference type="GO" id="GO:0005737">
    <property type="term" value="C:cytoplasm"/>
    <property type="evidence" value="ECO:0007669"/>
    <property type="project" value="UniProtKB-ARBA"/>
</dbReference>
<keyword evidence="5 7" id="KW-0472">Membrane</keyword>
<evidence type="ECO:0000256" key="2">
    <source>
        <dbReference type="ARBA" id="ARBA00008707"/>
    </source>
</evidence>
<evidence type="ECO:0000256" key="1">
    <source>
        <dbReference type="ARBA" id="ARBA00004141"/>
    </source>
</evidence>
<dbReference type="PANTHER" id="PTHR31621">
    <property type="entry name" value="PROTEIN DMP3"/>
    <property type="match status" value="1"/>
</dbReference>
<accession>A0AAD3XJE0</accession>
<evidence type="ECO:0000256" key="4">
    <source>
        <dbReference type="ARBA" id="ARBA00022989"/>
    </source>
</evidence>
<dbReference type="EMBL" id="BSYO01000006">
    <property type="protein sequence ID" value="GMH06762.1"/>
    <property type="molecule type" value="Genomic_DNA"/>
</dbReference>
<organism evidence="8 9">
    <name type="scientific">Nepenthes gracilis</name>
    <name type="common">Slender pitcher plant</name>
    <dbReference type="NCBI Taxonomy" id="150966"/>
    <lineage>
        <taxon>Eukaryota</taxon>
        <taxon>Viridiplantae</taxon>
        <taxon>Streptophyta</taxon>
        <taxon>Embryophyta</taxon>
        <taxon>Tracheophyta</taxon>
        <taxon>Spermatophyta</taxon>
        <taxon>Magnoliopsida</taxon>
        <taxon>eudicotyledons</taxon>
        <taxon>Gunneridae</taxon>
        <taxon>Pentapetalae</taxon>
        <taxon>Caryophyllales</taxon>
        <taxon>Nepenthaceae</taxon>
        <taxon>Nepenthes</taxon>
    </lineage>
</organism>
<keyword evidence="9" id="KW-1185">Reference proteome</keyword>
<keyword evidence="4 7" id="KW-1133">Transmembrane helix</keyword>
<protein>
    <submittedName>
        <fullName evidence="8">Uncharacterized protein</fullName>
    </submittedName>
</protein>
<dbReference type="InterPro" id="IPR007770">
    <property type="entry name" value="DMP"/>
</dbReference>
<evidence type="ECO:0000256" key="3">
    <source>
        <dbReference type="ARBA" id="ARBA00022692"/>
    </source>
</evidence>
<dbReference type="Proteomes" id="UP001279734">
    <property type="component" value="Unassembled WGS sequence"/>
</dbReference>
<name>A0AAD3XJE0_NEPGR</name>
<reference evidence="8" key="1">
    <citation type="submission" date="2023-05" db="EMBL/GenBank/DDBJ databases">
        <title>Nepenthes gracilis genome sequencing.</title>
        <authorList>
            <person name="Fukushima K."/>
        </authorList>
    </citation>
    <scope>NUCLEOTIDE SEQUENCE</scope>
    <source>
        <strain evidence="8">SING2019-196</strain>
    </source>
</reference>
<proteinExistence type="inferred from homology"/>
<dbReference type="GO" id="GO:0016020">
    <property type="term" value="C:membrane"/>
    <property type="evidence" value="ECO:0007669"/>
    <property type="project" value="UniProtKB-SubCell"/>
</dbReference>
<evidence type="ECO:0000256" key="7">
    <source>
        <dbReference type="SAM" id="Phobius"/>
    </source>
</evidence>
<dbReference type="Pfam" id="PF05078">
    <property type="entry name" value="DUF679"/>
    <property type="match status" value="1"/>
</dbReference>
<feature type="transmembrane region" description="Helical" evidence="7">
    <location>
        <begin position="127"/>
        <end position="144"/>
    </location>
</feature>
<comment type="similarity">
    <text evidence="2">Belongs to the plant DMP1 protein family.</text>
</comment>
<evidence type="ECO:0000313" key="9">
    <source>
        <dbReference type="Proteomes" id="UP001279734"/>
    </source>
</evidence>
<sequence length="232" mass="25118">MSIKSRVRSLKEKRPPLDDEPSTATQLVDRRDEDKTAVAPTTRNSLITLSPSSSFARRAMMGTANLAKLLPSGTLLAFQLLTPIFTRNGSCDPTTQTLTLGLLLILAASCFLGCLTDSLRASDGQVYYGLATFKGMWLFDYPAASASGIPGNLSEYRLRLIDAVHAVLSVLVFGVVALKDRNVVSCFYPSPKHETKEILDIVPVGIGLICSLLFMAFPTTRHGFGYPIASTD</sequence>
<evidence type="ECO:0000313" key="8">
    <source>
        <dbReference type="EMBL" id="GMH06762.1"/>
    </source>
</evidence>
<gene>
    <name evidence="8" type="ORF">Nepgr_008602</name>
</gene>